<dbReference type="OrthoDB" id="8525200at2"/>
<protein>
    <recommendedName>
        <fullName evidence="3">DUF484 family protein</fullName>
    </recommendedName>
</protein>
<sequence>MKAEDVAAYLKEHPEFYEEYAYLLMELVIPHPHGGRAISIGERQVLALREKVKVLESKLGELIQFGEENDAVGEKVHRITLALMMARDLESLLYSIYFNLREDFAVPHVALRLWSDVTQFPELPEFEPVSNELRVYADNLTNPSCGAHALYDTMNWFGENSEHLRSFAMVALREEQAFGLLMLASEDPERFYPEMGTLYLKRLGELISVALMRTLKG</sequence>
<dbReference type="EMBL" id="SMCO01000010">
    <property type="protein sequence ID" value="TCV85138.1"/>
    <property type="molecule type" value="Genomic_DNA"/>
</dbReference>
<comment type="caution">
    <text evidence="1">The sequence shown here is derived from an EMBL/GenBank/DDBJ whole genome shotgun (WGS) entry which is preliminary data.</text>
</comment>
<dbReference type="Pfam" id="PF04340">
    <property type="entry name" value="DUF484"/>
    <property type="match status" value="1"/>
</dbReference>
<evidence type="ECO:0008006" key="3">
    <source>
        <dbReference type="Google" id="ProtNLM"/>
    </source>
</evidence>
<dbReference type="AlphaFoldDB" id="A0A4R3Y334"/>
<dbReference type="Gene3D" id="3.30.450.40">
    <property type="match status" value="1"/>
</dbReference>
<dbReference type="Proteomes" id="UP000295367">
    <property type="component" value="Unassembled WGS sequence"/>
</dbReference>
<keyword evidence="2" id="KW-1185">Reference proteome</keyword>
<gene>
    <name evidence="1" type="ORF">EDC63_11027</name>
</gene>
<reference evidence="1 2" key="1">
    <citation type="submission" date="2019-03" db="EMBL/GenBank/DDBJ databases">
        <title>Genomic Encyclopedia of Type Strains, Phase IV (KMG-IV): sequencing the most valuable type-strain genomes for metagenomic binning, comparative biology and taxonomic classification.</title>
        <authorList>
            <person name="Goeker M."/>
        </authorList>
    </citation>
    <scope>NUCLEOTIDE SEQUENCE [LARGE SCALE GENOMIC DNA]</scope>
    <source>
        <strain evidence="1 2">DSM 100309</strain>
    </source>
</reference>
<dbReference type="InterPro" id="IPR029016">
    <property type="entry name" value="GAF-like_dom_sf"/>
</dbReference>
<proteinExistence type="predicted"/>
<organism evidence="1 2">
    <name type="scientific">Sulfurirhabdus autotrophica</name>
    <dbReference type="NCBI Taxonomy" id="1706046"/>
    <lineage>
        <taxon>Bacteria</taxon>
        <taxon>Pseudomonadati</taxon>
        <taxon>Pseudomonadota</taxon>
        <taxon>Betaproteobacteria</taxon>
        <taxon>Nitrosomonadales</taxon>
        <taxon>Sulfuricellaceae</taxon>
        <taxon>Sulfurirhabdus</taxon>
    </lineage>
</organism>
<accession>A0A4R3Y334</accession>
<dbReference type="PANTHER" id="PTHR38765:SF1">
    <property type="entry name" value="DUF484 DOMAIN-CONTAINING PROTEIN"/>
    <property type="match status" value="1"/>
</dbReference>
<evidence type="ECO:0000313" key="1">
    <source>
        <dbReference type="EMBL" id="TCV85138.1"/>
    </source>
</evidence>
<dbReference type="InterPro" id="IPR007435">
    <property type="entry name" value="DUF484"/>
</dbReference>
<name>A0A4R3Y334_9PROT</name>
<evidence type="ECO:0000313" key="2">
    <source>
        <dbReference type="Proteomes" id="UP000295367"/>
    </source>
</evidence>
<dbReference type="RefSeq" id="WP_124945304.1">
    <property type="nucleotide sequence ID" value="NZ_BHVT01000010.1"/>
</dbReference>
<dbReference type="PANTHER" id="PTHR38765">
    <property type="entry name" value="DUF484 DOMAIN-CONTAINING PROTEIN"/>
    <property type="match status" value="1"/>
</dbReference>